<sequence>MLAHFIDSKSFQCGYFMDRQSLFEEYLLEDISEIEFDYLLAHGTRHFGDYFFRPRCQGCSLCVPIRVRVGDFKATRSQKRSLKSCRDVKIRMGKPKFSDEKFALYLTHKQRFTSLVDDVEDSQNFRLSFYSSTPFGVEFEYFLDGKLVGVALADITRNAFSAIYTFYDAPDPSIGLGTFSILKQLEYCVQHRINYYYLGYYIAQNKSLMYKANFRPNEVYIDNVWRPLRNAAGDRLLPESKLVWENKEFLVQATPRKDY</sequence>
<reference evidence="7" key="1">
    <citation type="submission" date="2020-02" db="EMBL/GenBank/DDBJ databases">
        <title>Genomic and physiological characterization of two novel Nitrospinaceae genera.</title>
        <authorList>
            <person name="Mueller A.J."/>
            <person name="Jung M.-Y."/>
            <person name="Strachan C.R."/>
            <person name="Herbold C.W."/>
            <person name="Kirkegaard R.H."/>
            <person name="Daims H."/>
        </authorList>
    </citation>
    <scope>NUCLEOTIDE SEQUENCE [LARGE SCALE GENOMIC DNA]</scope>
</reference>
<dbReference type="PIRSF" id="PIRSF037208">
    <property type="entry name" value="ATE_pro_prd"/>
    <property type="match status" value="1"/>
</dbReference>
<dbReference type="InterPro" id="IPR007472">
    <property type="entry name" value="N-end_Aminoacyl_Trfase_C"/>
</dbReference>
<organism evidence="6 7">
    <name type="scientific">Candidatus Nitrohelix vancouverensis</name>
    <dbReference type="NCBI Taxonomy" id="2705534"/>
    <lineage>
        <taxon>Bacteria</taxon>
        <taxon>Pseudomonadati</taxon>
        <taxon>Nitrospinota/Tectimicrobiota group</taxon>
        <taxon>Nitrospinota</taxon>
        <taxon>Nitrospinia</taxon>
        <taxon>Nitrospinales</taxon>
        <taxon>Nitrospinaceae</taxon>
        <taxon>Candidatus Nitrohelix</taxon>
    </lineage>
</organism>
<evidence type="ECO:0000256" key="2">
    <source>
        <dbReference type="ARBA" id="ARBA00022679"/>
    </source>
</evidence>
<dbReference type="InterPro" id="IPR030700">
    <property type="entry name" value="N-end_Aminoacyl_Trfase"/>
</dbReference>
<dbReference type="Proteomes" id="UP000594464">
    <property type="component" value="Chromosome"/>
</dbReference>
<dbReference type="SUPFAM" id="SSF55729">
    <property type="entry name" value="Acyl-CoA N-acyltransferases (Nat)"/>
    <property type="match status" value="1"/>
</dbReference>
<dbReference type="KEGG" id="nva:G3M78_13130"/>
<gene>
    <name evidence="6" type="ORF">G3M78_13130</name>
</gene>
<dbReference type="GO" id="GO:0008914">
    <property type="term" value="F:leucyl-tRNA--protein transferase activity"/>
    <property type="evidence" value="ECO:0007669"/>
    <property type="project" value="InterPro"/>
</dbReference>
<dbReference type="InterPro" id="IPR016181">
    <property type="entry name" value="Acyl_CoA_acyltransferase"/>
</dbReference>
<dbReference type="InterPro" id="IPR017138">
    <property type="entry name" value="Asp_Glu_LeuTrfase"/>
</dbReference>
<evidence type="ECO:0000256" key="3">
    <source>
        <dbReference type="ARBA" id="ARBA00023315"/>
    </source>
</evidence>
<evidence type="ECO:0000259" key="5">
    <source>
        <dbReference type="Pfam" id="PF04377"/>
    </source>
</evidence>
<dbReference type="NCBIfam" id="NF002346">
    <property type="entry name" value="PRK01305.2-3"/>
    <property type="match status" value="1"/>
</dbReference>
<evidence type="ECO:0000256" key="1">
    <source>
        <dbReference type="ARBA" id="ARBA00022490"/>
    </source>
</evidence>
<keyword evidence="1" id="KW-0963">Cytoplasm</keyword>
<dbReference type="GO" id="GO:0071596">
    <property type="term" value="P:ubiquitin-dependent protein catabolic process via the N-end rule pathway"/>
    <property type="evidence" value="ECO:0007669"/>
    <property type="project" value="InterPro"/>
</dbReference>
<evidence type="ECO:0000313" key="6">
    <source>
        <dbReference type="EMBL" id="QPJ66285.1"/>
    </source>
</evidence>
<dbReference type="EMBL" id="CP048620">
    <property type="protein sequence ID" value="QPJ66285.1"/>
    <property type="molecule type" value="Genomic_DNA"/>
</dbReference>
<keyword evidence="3 6" id="KW-0012">Acyltransferase</keyword>
<dbReference type="AlphaFoldDB" id="A0A7T0G4C7"/>
<dbReference type="Pfam" id="PF04377">
    <property type="entry name" value="ATE_C"/>
    <property type="match status" value="1"/>
</dbReference>
<evidence type="ECO:0000259" key="4">
    <source>
        <dbReference type="Pfam" id="PF04376"/>
    </source>
</evidence>
<evidence type="ECO:0000313" key="7">
    <source>
        <dbReference type="Proteomes" id="UP000594464"/>
    </source>
</evidence>
<dbReference type="EC" id="2.3.2.8" evidence="6"/>
<name>A0A7T0G4C7_9BACT</name>
<keyword evidence="2 6" id="KW-0808">Transferase</keyword>
<dbReference type="PANTHER" id="PTHR21367:SF1">
    <property type="entry name" value="ARGINYL-TRNA--PROTEIN TRANSFERASE 1"/>
    <property type="match status" value="1"/>
</dbReference>
<feature type="domain" description="N-end rule aminoacyl transferase C-terminal" evidence="5">
    <location>
        <begin position="100"/>
        <end position="220"/>
    </location>
</feature>
<protein>
    <submittedName>
        <fullName evidence="6">Arginyltransferase</fullName>
        <ecNumber evidence="6">2.3.2.8</ecNumber>
    </submittedName>
</protein>
<dbReference type="InterPro" id="IPR007471">
    <property type="entry name" value="N-end_Aminoacyl_Trfase_N"/>
</dbReference>
<accession>A0A7T0G4C7</accession>
<proteinExistence type="predicted"/>
<dbReference type="GO" id="GO:0004057">
    <property type="term" value="F:arginyl-tRNA--protein transferase activity"/>
    <property type="evidence" value="ECO:0007669"/>
    <property type="project" value="UniProtKB-EC"/>
</dbReference>
<dbReference type="Pfam" id="PF04376">
    <property type="entry name" value="ATE_N"/>
    <property type="match status" value="1"/>
</dbReference>
<dbReference type="GO" id="GO:0005737">
    <property type="term" value="C:cytoplasm"/>
    <property type="evidence" value="ECO:0007669"/>
    <property type="project" value="TreeGrafter"/>
</dbReference>
<feature type="domain" description="N-end aminoacyl transferase N-terminal" evidence="4">
    <location>
        <begin position="12"/>
        <end position="80"/>
    </location>
</feature>
<dbReference type="PANTHER" id="PTHR21367">
    <property type="entry name" value="ARGININE-TRNA-PROTEIN TRANSFERASE 1"/>
    <property type="match status" value="1"/>
</dbReference>